<dbReference type="EMBL" id="GBRH01181583">
    <property type="protein sequence ID" value="JAE16313.1"/>
    <property type="molecule type" value="Transcribed_RNA"/>
</dbReference>
<evidence type="ECO:0000313" key="1">
    <source>
        <dbReference type="EMBL" id="JAE16313.1"/>
    </source>
</evidence>
<name>A0A0A9G6J4_ARUDO</name>
<protein>
    <submittedName>
        <fullName evidence="1">Uncharacterized protein</fullName>
    </submittedName>
</protein>
<reference evidence="1" key="2">
    <citation type="journal article" date="2015" name="Data Brief">
        <title>Shoot transcriptome of the giant reed, Arundo donax.</title>
        <authorList>
            <person name="Barrero R.A."/>
            <person name="Guerrero F.D."/>
            <person name="Moolhuijzen P."/>
            <person name="Goolsby J.A."/>
            <person name="Tidwell J."/>
            <person name="Bellgard S.E."/>
            <person name="Bellgard M.I."/>
        </authorList>
    </citation>
    <scope>NUCLEOTIDE SEQUENCE</scope>
    <source>
        <tissue evidence="1">Shoot tissue taken approximately 20 cm above the soil surface</tissue>
    </source>
</reference>
<sequence length="12" mass="1706">MRYRRRRRRRSG</sequence>
<accession>A0A0A9G6J4</accession>
<reference evidence="1" key="1">
    <citation type="submission" date="2014-09" db="EMBL/GenBank/DDBJ databases">
        <authorList>
            <person name="Magalhaes I.L.F."/>
            <person name="Oliveira U."/>
            <person name="Santos F.R."/>
            <person name="Vidigal T.H.D.A."/>
            <person name="Brescovit A.D."/>
            <person name="Santos A.J."/>
        </authorList>
    </citation>
    <scope>NUCLEOTIDE SEQUENCE</scope>
    <source>
        <tissue evidence="1">Shoot tissue taken approximately 20 cm above the soil surface</tissue>
    </source>
</reference>
<organism evidence="1">
    <name type="scientific">Arundo donax</name>
    <name type="common">Giant reed</name>
    <name type="synonym">Donax arundinaceus</name>
    <dbReference type="NCBI Taxonomy" id="35708"/>
    <lineage>
        <taxon>Eukaryota</taxon>
        <taxon>Viridiplantae</taxon>
        <taxon>Streptophyta</taxon>
        <taxon>Embryophyta</taxon>
        <taxon>Tracheophyta</taxon>
        <taxon>Spermatophyta</taxon>
        <taxon>Magnoliopsida</taxon>
        <taxon>Liliopsida</taxon>
        <taxon>Poales</taxon>
        <taxon>Poaceae</taxon>
        <taxon>PACMAD clade</taxon>
        <taxon>Arundinoideae</taxon>
        <taxon>Arundineae</taxon>
        <taxon>Arundo</taxon>
    </lineage>
</organism>
<proteinExistence type="predicted"/>